<feature type="active site" evidence="3">
    <location>
        <position position="72"/>
    </location>
</feature>
<evidence type="ECO:0000256" key="1">
    <source>
        <dbReference type="ARBA" id="ARBA00004401"/>
    </source>
</evidence>
<dbReference type="CDD" id="cd06530">
    <property type="entry name" value="S26_SPase_I"/>
    <property type="match status" value="1"/>
</dbReference>
<gene>
    <name evidence="6" type="primary">lepB</name>
    <name evidence="6" type="ORF">PRVXT_001368</name>
</gene>
<dbReference type="GO" id="GO:0004252">
    <property type="term" value="F:serine-type endopeptidase activity"/>
    <property type="evidence" value="ECO:0007669"/>
    <property type="project" value="InterPro"/>
</dbReference>
<dbReference type="InterPro" id="IPR036286">
    <property type="entry name" value="LexA/Signal_pep-like_sf"/>
</dbReference>
<keyword evidence="4" id="KW-0645">Protease</keyword>
<sequence>MKKWIEFIEIVIIVLVLTTILNSYFLDFYKVYGDSMNPLFNNGDVVLAYKRSDPSSGDIIAFYDGNDIINIKKVIAGPNDLVSSDGEKLYVNTKKAGYNQQGEFSFELADDEFFVLGKNNSVSIDSRHTGPIKKDKIIGKIIFKMWPLL</sequence>
<feature type="domain" description="Peptidase S26" evidence="5">
    <location>
        <begin position="4"/>
        <end position="146"/>
    </location>
</feature>
<dbReference type="NCBIfam" id="TIGR02227">
    <property type="entry name" value="sigpep_I_bact"/>
    <property type="match status" value="1"/>
</dbReference>
<dbReference type="Pfam" id="PF10502">
    <property type="entry name" value="Peptidase_S26"/>
    <property type="match status" value="1"/>
</dbReference>
<proteinExistence type="inferred from homology"/>
<reference evidence="6" key="1">
    <citation type="journal article" date="2013" name="Extremophiles">
        <title>Proteinivorax tanatarense gen. nov., sp. nov., an anaerobic, haloalkaliphilic, proteolytic bacterium isolated from a decaying algal bloom, and proposal of Proteinivoraceae fam. nov.</title>
        <authorList>
            <person name="Kevbrin V."/>
            <person name="Boltyanskaya Y."/>
            <person name="Zhilina T."/>
            <person name="Kolganova T."/>
            <person name="Lavrentjeva E."/>
            <person name="Kuznetsov B."/>
        </authorList>
    </citation>
    <scope>NUCLEOTIDE SEQUENCE</scope>
    <source>
        <strain evidence="6">Z-910T</strain>
    </source>
</reference>
<dbReference type="EC" id="3.4.21.89" evidence="4"/>
<dbReference type="Gene3D" id="2.10.109.10">
    <property type="entry name" value="Umud Fragment, subunit A"/>
    <property type="match status" value="1"/>
</dbReference>
<dbReference type="RefSeq" id="WP_350344922.1">
    <property type="nucleotide sequence ID" value="NZ_CP158367.1"/>
</dbReference>
<protein>
    <recommendedName>
        <fullName evidence="4">Signal peptidase I</fullName>
        <ecNumber evidence="4">3.4.21.89</ecNumber>
    </recommendedName>
</protein>
<dbReference type="EMBL" id="CP158367">
    <property type="protein sequence ID" value="XBX76188.1"/>
    <property type="molecule type" value="Genomic_DNA"/>
</dbReference>
<keyword evidence="4" id="KW-0812">Transmembrane</keyword>
<feature type="active site" evidence="3">
    <location>
        <position position="35"/>
    </location>
</feature>
<dbReference type="GO" id="GO:0009003">
    <property type="term" value="F:signal peptidase activity"/>
    <property type="evidence" value="ECO:0007669"/>
    <property type="project" value="UniProtKB-EC"/>
</dbReference>
<evidence type="ECO:0000256" key="4">
    <source>
        <dbReference type="RuleBase" id="RU362042"/>
    </source>
</evidence>
<dbReference type="PRINTS" id="PR00727">
    <property type="entry name" value="LEADERPTASE"/>
</dbReference>
<comment type="catalytic activity">
    <reaction evidence="4">
        <text>Cleavage of hydrophobic, N-terminal signal or leader sequences from secreted and periplasmic proteins.</text>
        <dbReference type="EC" id="3.4.21.89"/>
    </reaction>
</comment>
<keyword evidence="4" id="KW-1133">Transmembrane helix</keyword>
<comment type="subcellular location">
    <subcellularLocation>
        <location evidence="1">Cell membrane</location>
        <topology evidence="1">Single-pass type II membrane protein</topology>
    </subcellularLocation>
    <subcellularLocation>
        <location evidence="4">Membrane</location>
        <topology evidence="4">Single-pass type II membrane protein</topology>
    </subcellularLocation>
</comment>
<evidence type="ECO:0000313" key="6">
    <source>
        <dbReference type="EMBL" id="XBX76188.1"/>
    </source>
</evidence>
<evidence type="ECO:0000259" key="5">
    <source>
        <dbReference type="Pfam" id="PF10502"/>
    </source>
</evidence>
<feature type="transmembrane region" description="Helical" evidence="4">
    <location>
        <begin position="7"/>
        <end position="26"/>
    </location>
</feature>
<evidence type="ECO:0000256" key="3">
    <source>
        <dbReference type="PIRSR" id="PIRSR600223-1"/>
    </source>
</evidence>
<dbReference type="PANTHER" id="PTHR43390">
    <property type="entry name" value="SIGNAL PEPTIDASE I"/>
    <property type="match status" value="1"/>
</dbReference>
<accession>A0AAU7VQE3</accession>
<keyword evidence="4 6" id="KW-0378">Hydrolase</keyword>
<dbReference type="AlphaFoldDB" id="A0AAU7VQE3"/>
<name>A0AAU7VQE3_9FIRM</name>
<organism evidence="6">
    <name type="scientific">Proteinivorax tanatarense</name>
    <dbReference type="NCBI Taxonomy" id="1260629"/>
    <lineage>
        <taxon>Bacteria</taxon>
        <taxon>Bacillati</taxon>
        <taxon>Bacillota</taxon>
        <taxon>Clostridia</taxon>
        <taxon>Eubacteriales</taxon>
        <taxon>Proteinivoracaceae</taxon>
        <taxon>Proteinivorax</taxon>
    </lineage>
</organism>
<evidence type="ECO:0000256" key="2">
    <source>
        <dbReference type="ARBA" id="ARBA00009370"/>
    </source>
</evidence>
<dbReference type="PANTHER" id="PTHR43390:SF1">
    <property type="entry name" value="CHLOROPLAST PROCESSING PEPTIDASE"/>
    <property type="match status" value="1"/>
</dbReference>
<comment type="similarity">
    <text evidence="2 4">Belongs to the peptidase S26 family.</text>
</comment>
<dbReference type="GO" id="GO:0006465">
    <property type="term" value="P:signal peptide processing"/>
    <property type="evidence" value="ECO:0007669"/>
    <property type="project" value="InterPro"/>
</dbReference>
<reference evidence="6" key="2">
    <citation type="submission" date="2024-06" db="EMBL/GenBank/DDBJ databases">
        <authorList>
            <person name="Petrova K.O."/>
            <person name="Toshchakov S.V."/>
            <person name="Boltjanskaja Y.V."/>
            <person name="Kevbrin V."/>
        </authorList>
    </citation>
    <scope>NUCLEOTIDE SEQUENCE</scope>
    <source>
        <strain evidence="6">Z-910T</strain>
    </source>
</reference>
<dbReference type="GO" id="GO:0005886">
    <property type="term" value="C:plasma membrane"/>
    <property type="evidence" value="ECO:0007669"/>
    <property type="project" value="UniProtKB-SubCell"/>
</dbReference>
<dbReference type="SUPFAM" id="SSF51306">
    <property type="entry name" value="LexA/Signal peptidase"/>
    <property type="match status" value="1"/>
</dbReference>
<keyword evidence="4" id="KW-0472">Membrane</keyword>
<dbReference type="InterPro" id="IPR019533">
    <property type="entry name" value="Peptidase_S26"/>
</dbReference>
<dbReference type="InterPro" id="IPR000223">
    <property type="entry name" value="Pept_S26A_signal_pept_1"/>
</dbReference>